<evidence type="ECO:0000313" key="4">
    <source>
        <dbReference type="Proteomes" id="UP001620626"/>
    </source>
</evidence>
<keyword evidence="2" id="KW-0732">Signal</keyword>
<dbReference type="AlphaFoldDB" id="A0ABD2LYN4"/>
<dbReference type="EMBL" id="JBICBT010000217">
    <property type="protein sequence ID" value="KAL3120251.1"/>
    <property type="molecule type" value="Genomic_DNA"/>
</dbReference>
<feature type="compositionally biased region" description="Polar residues" evidence="1">
    <location>
        <begin position="78"/>
        <end position="94"/>
    </location>
</feature>
<feature type="region of interest" description="Disordered" evidence="1">
    <location>
        <begin position="68"/>
        <end position="94"/>
    </location>
</feature>
<name>A0ABD2LYN4_9BILA</name>
<comment type="caution">
    <text evidence="3">The sequence shown here is derived from an EMBL/GenBank/DDBJ whole genome shotgun (WGS) entry which is preliminary data.</text>
</comment>
<evidence type="ECO:0000256" key="1">
    <source>
        <dbReference type="SAM" id="MobiDB-lite"/>
    </source>
</evidence>
<evidence type="ECO:0008006" key="5">
    <source>
        <dbReference type="Google" id="ProtNLM"/>
    </source>
</evidence>
<reference evidence="3 4" key="1">
    <citation type="submission" date="2024-10" db="EMBL/GenBank/DDBJ databases">
        <authorList>
            <person name="Kim D."/>
        </authorList>
    </citation>
    <scope>NUCLEOTIDE SEQUENCE [LARGE SCALE GENOMIC DNA]</scope>
    <source>
        <strain evidence="3">BH-2024</strain>
    </source>
</reference>
<gene>
    <name evidence="3" type="ORF">niasHT_008878</name>
</gene>
<accession>A0ABD2LYN4</accession>
<evidence type="ECO:0000256" key="2">
    <source>
        <dbReference type="SAM" id="SignalP"/>
    </source>
</evidence>
<dbReference type="Proteomes" id="UP001620626">
    <property type="component" value="Unassembled WGS sequence"/>
</dbReference>
<proteinExistence type="predicted"/>
<feature type="signal peptide" evidence="2">
    <location>
        <begin position="1"/>
        <end position="20"/>
    </location>
</feature>
<feature type="chain" id="PRO_5044874878" description="Effector protein" evidence="2">
    <location>
        <begin position="21"/>
        <end position="347"/>
    </location>
</feature>
<sequence>MAPLFILLLVLLAVEKSVGPLSPNCMHLPPISSVGSANVSQQNVSVPQSPKLKISARHQLLTNGQFSLSKKSEGQPKVSVNSAQQIVSDEQKVSSSSEVDKVPEAFLEFSLPIEKHQNSLGQYLAELSNYYHSAQLHVPPSTIARVLLRMQNEMNFHRLKTSATQLPYPLTLENFRVEKEADSNGMGGDIRITFIDQCQICSQSELTMSKLITMSPQQISEMRLNSDQSDIAWFLGSVIHLLAFQTYPLEEWHIRDKILANQCQLGGTFKMPQTSESFCMFLLQNSINKMLFSAEKLQIRTDFPRGFEEQYAILGQIMRNALHADSEKRTFDRNGQLLKLAANLIPH</sequence>
<keyword evidence="4" id="KW-1185">Reference proteome</keyword>
<protein>
    <recommendedName>
        <fullName evidence="5">Effector protein</fullName>
    </recommendedName>
</protein>
<evidence type="ECO:0000313" key="3">
    <source>
        <dbReference type="EMBL" id="KAL3120251.1"/>
    </source>
</evidence>
<organism evidence="3 4">
    <name type="scientific">Heterodera trifolii</name>
    <dbReference type="NCBI Taxonomy" id="157864"/>
    <lineage>
        <taxon>Eukaryota</taxon>
        <taxon>Metazoa</taxon>
        <taxon>Ecdysozoa</taxon>
        <taxon>Nematoda</taxon>
        <taxon>Chromadorea</taxon>
        <taxon>Rhabditida</taxon>
        <taxon>Tylenchina</taxon>
        <taxon>Tylenchomorpha</taxon>
        <taxon>Tylenchoidea</taxon>
        <taxon>Heteroderidae</taxon>
        <taxon>Heteroderinae</taxon>
        <taxon>Heterodera</taxon>
    </lineage>
</organism>